<sequence length="321" mass="36570">MQQADKPINSKTMKIQKNKLVFASIIAVIIMFLVSYAMMLANRDQEPELLKETQVPELEEDPEIYRSKLDAINALKEERESTAPSVYNELLMDSLGYFDPEYPEDQKQRIIDSIYASARINYNTDTYSESADEEKPRSYPQTDSRLDSIERTPNRKVEVQELGLEHQLFFAARPKILSSAVAAIESIPVVVDGDQMVKANSRLRLRTNEVSTYQGRTIPKNTPVFGFVNFQPNRVLIRIESIDQQPVDLEAFDLQDSQEGIYVENNFRAEATREVLDDVLQEVNIPGVPQVSGVGQILRRGNRTVKVIVLNNYKMLLKPAN</sequence>
<organism evidence="4 5">
    <name type="scientific">Leeuwenhoekiella polynyae</name>
    <dbReference type="NCBI Taxonomy" id="1550906"/>
    <lineage>
        <taxon>Bacteria</taxon>
        <taxon>Pseudomonadati</taxon>
        <taxon>Bacteroidota</taxon>
        <taxon>Flavobacteriia</taxon>
        <taxon>Flavobacteriales</taxon>
        <taxon>Flavobacteriaceae</taxon>
        <taxon>Leeuwenhoekiella</taxon>
    </lineage>
</organism>
<keyword evidence="2" id="KW-1133">Transmembrane helix</keyword>
<dbReference type="AlphaFoldDB" id="A0A4Q0P0N5"/>
<dbReference type="InterPro" id="IPR055407">
    <property type="entry name" value="TraM_C"/>
</dbReference>
<evidence type="ECO:0000259" key="3">
    <source>
        <dbReference type="Pfam" id="PF12508"/>
    </source>
</evidence>
<protein>
    <recommendedName>
        <fullName evidence="3">Conjugative transposon TraM C-terminal domain-containing protein</fullName>
    </recommendedName>
</protein>
<accession>A0A4Q0P0N5</accession>
<evidence type="ECO:0000313" key="5">
    <source>
        <dbReference type="Proteomes" id="UP000289859"/>
    </source>
</evidence>
<dbReference type="Proteomes" id="UP000289859">
    <property type="component" value="Unassembled WGS sequence"/>
</dbReference>
<keyword evidence="2" id="KW-0812">Transmembrane</keyword>
<dbReference type="EMBL" id="QOVK01000013">
    <property type="protein sequence ID" value="RXG20060.1"/>
    <property type="molecule type" value="Genomic_DNA"/>
</dbReference>
<feature type="transmembrane region" description="Helical" evidence="2">
    <location>
        <begin position="20"/>
        <end position="41"/>
    </location>
</feature>
<keyword evidence="2" id="KW-0472">Membrane</keyword>
<proteinExistence type="predicted"/>
<feature type="domain" description="Conjugative transposon TraM C-terminal" evidence="3">
    <location>
        <begin position="187"/>
        <end position="318"/>
    </location>
</feature>
<reference evidence="4 5" key="1">
    <citation type="submission" date="2018-07" db="EMBL/GenBank/DDBJ databases">
        <title>Leeuwenhoekiella genomics.</title>
        <authorList>
            <person name="Tahon G."/>
            <person name="Willems A."/>
        </authorList>
    </citation>
    <scope>NUCLEOTIDE SEQUENCE [LARGE SCALE GENOMIC DNA]</scope>
    <source>
        <strain evidence="4 5">LMG 29608</strain>
    </source>
</reference>
<dbReference type="Pfam" id="PF12508">
    <property type="entry name" value="Transposon_TraM"/>
    <property type="match status" value="1"/>
</dbReference>
<keyword evidence="5" id="KW-1185">Reference proteome</keyword>
<feature type="region of interest" description="Disordered" evidence="1">
    <location>
        <begin position="126"/>
        <end position="152"/>
    </location>
</feature>
<evidence type="ECO:0000256" key="1">
    <source>
        <dbReference type="SAM" id="MobiDB-lite"/>
    </source>
</evidence>
<comment type="caution">
    <text evidence="4">The sequence shown here is derived from an EMBL/GenBank/DDBJ whole genome shotgun (WGS) entry which is preliminary data.</text>
</comment>
<gene>
    <name evidence="4" type="ORF">DSM02_2711</name>
</gene>
<evidence type="ECO:0000256" key="2">
    <source>
        <dbReference type="SAM" id="Phobius"/>
    </source>
</evidence>
<evidence type="ECO:0000313" key="4">
    <source>
        <dbReference type="EMBL" id="RXG20060.1"/>
    </source>
</evidence>
<name>A0A4Q0P0N5_9FLAO</name>